<gene>
    <name evidence="3" type="ORF">M408DRAFT_333559</name>
</gene>
<evidence type="ECO:0000313" key="3">
    <source>
        <dbReference type="EMBL" id="KIM21312.1"/>
    </source>
</evidence>
<sequence length="62" mass="6496">MGGYAARAEDQVPAPAGGNQGKRDLLAATIVLVTVVTPWMCCTMTTTTILTVALCTIQSVRK</sequence>
<keyword evidence="4" id="KW-1185">Reference proteome</keyword>
<protein>
    <submittedName>
        <fullName evidence="3">Uncharacterized protein</fullName>
    </submittedName>
</protein>
<evidence type="ECO:0000313" key="4">
    <source>
        <dbReference type="Proteomes" id="UP000054097"/>
    </source>
</evidence>
<evidence type="ECO:0000256" key="1">
    <source>
        <dbReference type="SAM" id="MobiDB-lite"/>
    </source>
</evidence>
<name>A0A0C2WV84_SERVB</name>
<reference evidence="3 4" key="1">
    <citation type="submission" date="2014-04" db="EMBL/GenBank/DDBJ databases">
        <authorList>
            <consortium name="DOE Joint Genome Institute"/>
            <person name="Kuo A."/>
            <person name="Zuccaro A."/>
            <person name="Kohler A."/>
            <person name="Nagy L.G."/>
            <person name="Floudas D."/>
            <person name="Copeland A."/>
            <person name="Barry K.W."/>
            <person name="Cichocki N."/>
            <person name="Veneault-Fourrey C."/>
            <person name="LaButti K."/>
            <person name="Lindquist E.A."/>
            <person name="Lipzen A."/>
            <person name="Lundell T."/>
            <person name="Morin E."/>
            <person name="Murat C."/>
            <person name="Sun H."/>
            <person name="Tunlid A."/>
            <person name="Henrissat B."/>
            <person name="Grigoriev I.V."/>
            <person name="Hibbett D.S."/>
            <person name="Martin F."/>
            <person name="Nordberg H.P."/>
            <person name="Cantor M.N."/>
            <person name="Hua S.X."/>
        </authorList>
    </citation>
    <scope>NUCLEOTIDE SEQUENCE [LARGE SCALE GENOMIC DNA]</scope>
    <source>
        <strain evidence="3 4">MAFF 305830</strain>
    </source>
</reference>
<dbReference type="EMBL" id="KN824387">
    <property type="protein sequence ID" value="KIM21312.1"/>
    <property type="molecule type" value="Genomic_DNA"/>
</dbReference>
<dbReference type="HOGENOM" id="CLU_2905580_0_0_1"/>
<feature type="transmembrane region" description="Helical" evidence="2">
    <location>
        <begin position="25"/>
        <end position="57"/>
    </location>
</feature>
<dbReference type="Proteomes" id="UP000054097">
    <property type="component" value="Unassembled WGS sequence"/>
</dbReference>
<reference evidence="4" key="2">
    <citation type="submission" date="2015-01" db="EMBL/GenBank/DDBJ databases">
        <title>Evolutionary Origins and Diversification of the Mycorrhizal Mutualists.</title>
        <authorList>
            <consortium name="DOE Joint Genome Institute"/>
            <consortium name="Mycorrhizal Genomics Consortium"/>
            <person name="Kohler A."/>
            <person name="Kuo A."/>
            <person name="Nagy L.G."/>
            <person name="Floudas D."/>
            <person name="Copeland A."/>
            <person name="Barry K.W."/>
            <person name="Cichocki N."/>
            <person name="Veneault-Fourrey C."/>
            <person name="LaButti K."/>
            <person name="Lindquist E.A."/>
            <person name="Lipzen A."/>
            <person name="Lundell T."/>
            <person name="Morin E."/>
            <person name="Murat C."/>
            <person name="Riley R."/>
            <person name="Ohm R."/>
            <person name="Sun H."/>
            <person name="Tunlid A."/>
            <person name="Henrissat B."/>
            <person name="Grigoriev I.V."/>
            <person name="Hibbett D.S."/>
            <person name="Martin F."/>
        </authorList>
    </citation>
    <scope>NUCLEOTIDE SEQUENCE [LARGE SCALE GENOMIC DNA]</scope>
    <source>
        <strain evidence="4">MAFF 305830</strain>
    </source>
</reference>
<keyword evidence="2" id="KW-1133">Transmembrane helix</keyword>
<keyword evidence="2" id="KW-0812">Transmembrane</keyword>
<feature type="region of interest" description="Disordered" evidence="1">
    <location>
        <begin position="1"/>
        <end position="21"/>
    </location>
</feature>
<keyword evidence="2" id="KW-0472">Membrane</keyword>
<proteinExistence type="predicted"/>
<accession>A0A0C2WV84</accession>
<organism evidence="3 4">
    <name type="scientific">Serendipita vermifera MAFF 305830</name>
    <dbReference type="NCBI Taxonomy" id="933852"/>
    <lineage>
        <taxon>Eukaryota</taxon>
        <taxon>Fungi</taxon>
        <taxon>Dikarya</taxon>
        <taxon>Basidiomycota</taxon>
        <taxon>Agaricomycotina</taxon>
        <taxon>Agaricomycetes</taxon>
        <taxon>Sebacinales</taxon>
        <taxon>Serendipitaceae</taxon>
        <taxon>Serendipita</taxon>
    </lineage>
</organism>
<dbReference type="AlphaFoldDB" id="A0A0C2WV84"/>
<evidence type="ECO:0000256" key="2">
    <source>
        <dbReference type="SAM" id="Phobius"/>
    </source>
</evidence>